<organism evidence="3 4">
    <name type="scientific">Didymella pomorum</name>
    <dbReference type="NCBI Taxonomy" id="749634"/>
    <lineage>
        <taxon>Eukaryota</taxon>
        <taxon>Fungi</taxon>
        <taxon>Dikarya</taxon>
        <taxon>Ascomycota</taxon>
        <taxon>Pezizomycotina</taxon>
        <taxon>Dothideomycetes</taxon>
        <taxon>Pleosporomycetidae</taxon>
        <taxon>Pleosporales</taxon>
        <taxon>Pleosporineae</taxon>
        <taxon>Didymellaceae</taxon>
        <taxon>Didymella</taxon>
    </lineage>
</organism>
<keyword evidence="1" id="KW-0175">Coiled coil</keyword>
<reference evidence="3" key="1">
    <citation type="submission" date="2022-10" db="EMBL/GenBank/DDBJ databases">
        <title>Tapping the CABI collections for fungal endophytes: first genome assemblies for Collariella, Neodidymelliopsis, Ascochyta clinopodiicola, Didymella pomorum, Didymosphaeria variabile, Neocosmospora piperis and Neocucurbitaria cava.</title>
        <authorList>
            <person name="Hill R."/>
        </authorList>
    </citation>
    <scope>NUCLEOTIDE SEQUENCE</scope>
    <source>
        <strain evidence="3">IMI 355091</strain>
    </source>
</reference>
<name>A0A9W8YYU8_9PLEO</name>
<evidence type="ECO:0000256" key="2">
    <source>
        <dbReference type="SAM" id="MobiDB-lite"/>
    </source>
</evidence>
<evidence type="ECO:0000256" key="1">
    <source>
        <dbReference type="SAM" id="Coils"/>
    </source>
</evidence>
<evidence type="ECO:0000313" key="3">
    <source>
        <dbReference type="EMBL" id="KAJ4395289.1"/>
    </source>
</evidence>
<keyword evidence="4" id="KW-1185">Reference proteome</keyword>
<feature type="region of interest" description="Disordered" evidence="2">
    <location>
        <begin position="166"/>
        <end position="189"/>
    </location>
</feature>
<accession>A0A9W8YYU8</accession>
<evidence type="ECO:0000313" key="4">
    <source>
        <dbReference type="Proteomes" id="UP001140510"/>
    </source>
</evidence>
<sequence length="720" mass="80396">MPFEPGCLEDVEAWAQRDFPTYFGALSNFQIAEQVGTSKFDGKCVDGKIVVQPVLISSLDIGVNGAGTAVYARIAGSDDAELFCDHKVKSFDDAEEAWCIKPLARLEGVKLAAPFRYCAGGYPVSIDRLETLIRYAYLKADEEKAVSPKLGFFQAHFRGACRDVTRGTGASTETNEMADDESLPGDSPPGFIEDTDIGGLHDNWPQFPSSTSMLAAAEEDRMKMSKSQQQMSLRSVTSWACANFKDDYHKIPKRKDYTTRSVPLSDLPHSTAELTAIVVGSAVEEIRPYFRATVEVLAWVKGDRAKIGYTTQTNDKISTVMYCCIDQDGVTFDEPFCWVLEAADETAARRFEALIHHAALLTGSKKMIRSSYYDDFREHFPGACSDIVEMALKRLAEWRRVTEPLVRDEDDHDVTESVQAATVAKQDARKAQDKAKKEKDRAEKAQRRMGKAPVQTENNFARLREETEQALDKEAENPRLEIAKIQDEAAKSKAQHLATAKIHIREELRLHDVIKQLKQELATATSETVRAQEYARKTNEKSYRMHPETEAMKSNRGRGSKTCNNKIDELNEAQGRTNNMENDLVLAERQRDKVAKVQQELEAAKEEARKANKGVRRHRTDHNPILKALLNTQSYSRNWQTSYEQISAHAAHAAHKYQVAVVWEAEYNTLRASLDNELGAQLGAKIAEHATSLVGSQVGSQIVDTPGGQMGNQLDARLGI</sequence>
<dbReference type="AlphaFoldDB" id="A0A9W8YYU8"/>
<comment type="caution">
    <text evidence="3">The sequence shown here is derived from an EMBL/GenBank/DDBJ whole genome shotgun (WGS) entry which is preliminary data.</text>
</comment>
<feature type="compositionally biased region" description="Basic and acidic residues" evidence="2">
    <location>
        <begin position="426"/>
        <end position="446"/>
    </location>
</feature>
<dbReference type="EMBL" id="JAPEVA010000164">
    <property type="protein sequence ID" value="KAJ4395289.1"/>
    <property type="molecule type" value="Genomic_DNA"/>
</dbReference>
<feature type="coiled-coil region" evidence="1">
    <location>
        <begin position="563"/>
        <end position="621"/>
    </location>
</feature>
<gene>
    <name evidence="3" type="ORF">N0V91_010933</name>
</gene>
<feature type="region of interest" description="Disordered" evidence="2">
    <location>
        <begin position="410"/>
        <end position="453"/>
    </location>
</feature>
<protein>
    <submittedName>
        <fullName evidence="3">Uncharacterized protein</fullName>
    </submittedName>
</protein>
<proteinExistence type="predicted"/>
<dbReference type="OrthoDB" id="3770798at2759"/>
<dbReference type="Proteomes" id="UP001140510">
    <property type="component" value="Unassembled WGS sequence"/>
</dbReference>